<feature type="domain" description="HTH luxR-type" evidence="6">
    <location>
        <begin position="143"/>
        <end position="208"/>
    </location>
</feature>
<dbReference type="Gene3D" id="3.40.50.2300">
    <property type="match status" value="1"/>
</dbReference>
<accession>A0A4S4AWF3</accession>
<organism evidence="8 9">
    <name type="scientific">Pseudothauera nasutitermitis</name>
    <dbReference type="NCBI Taxonomy" id="2565930"/>
    <lineage>
        <taxon>Bacteria</taxon>
        <taxon>Pseudomonadati</taxon>
        <taxon>Pseudomonadota</taxon>
        <taxon>Betaproteobacteria</taxon>
        <taxon>Rhodocyclales</taxon>
        <taxon>Zoogloeaceae</taxon>
        <taxon>Pseudothauera</taxon>
    </lineage>
</organism>
<dbReference type="SMART" id="SM00448">
    <property type="entry name" value="REC"/>
    <property type="match status" value="1"/>
</dbReference>
<dbReference type="GO" id="GO:0000160">
    <property type="term" value="P:phosphorelay signal transduction system"/>
    <property type="evidence" value="ECO:0007669"/>
    <property type="project" value="InterPro"/>
</dbReference>
<dbReference type="GO" id="GO:0006355">
    <property type="term" value="P:regulation of DNA-templated transcription"/>
    <property type="evidence" value="ECO:0007669"/>
    <property type="project" value="InterPro"/>
</dbReference>
<keyword evidence="1 5" id="KW-0597">Phosphoprotein</keyword>
<keyword evidence="4" id="KW-0804">Transcription</keyword>
<keyword evidence="9" id="KW-1185">Reference proteome</keyword>
<dbReference type="SUPFAM" id="SSF46894">
    <property type="entry name" value="C-terminal effector domain of the bipartite response regulators"/>
    <property type="match status" value="1"/>
</dbReference>
<dbReference type="InterPro" id="IPR001789">
    <property type="entry name" value="Sig_transdc_resp-reg_receiver"/>
</dbReference>
<evidence type="ECO:0000313" key="9">
    <source>
        <dbReference type="Proteomes" id="UP000308430"/>
    </source>
</evidence>
<evidence type="ECO:0000256" key="3">
    <source>
        <dbReference type="ARBA" id="ARBA00023125"/>
    </source>
</evidence>
<dbReference type="Proteomes" id="UP000308430">
    <property type="component" value="Unassembled WGS sequence"/>
</dbReference>
<evidence type="ECO:0000313" key="8">
    <source>
        <dbReference type="EMBL" id="THF63575.1"/>
    </source>
</evidence>
<dbReference type="EMBL" id="SSOC01000005">
    <property type="protein sequence ID" value="THF63575.1"/>
    <property type="molecule type" value="Genomic_DNA"/>
</dbReference>
<evidence type="ECO:0000259" key="7">
    <source>
        <dbReference type="PROSITE" id="PS50110"/>
    </source>
</evidence>
<evidence type="ECO:0000256" key="1">
    <source>
        <dbReference type="ARBA" id="ARBA00022553"/>
    </source>
</evidence>
<dbReference type="SMART" id="SM00421">
    <property type="entry name" value="HTH_LUXR"/>
    <property type="match status" value="1"/>
</dbReference>
<evidence type="ECO:0000259" key="6">
    <source>
        <dbReference type="PROSITE" id="PS50043"/>
    </source>
</evidence>
<protein>
    <submittedName>
        <fullName evidence="8">Response regulator transcription factor</fullName>
    </submittedName>
</protein>
<dbReference type="CDD" id="cd06170">
    <property type="entry name" value="LuxR_C_like"/>
    <property type="match status" value="1"/>
</dbReference>
<evidence type="ECO:0000256" key="4">
    <source>
        <dbReference type="ARBA" id="ARBA00023163"/>
    </source>
</evidence>
<dbReference type="SUPFAM" id="SSF52172">
    <property type="entry name" value="CheY-like"/>
    <property type="match status" value="1"/>
</dbReference>
<dbReference type="Pfam" id="PF00196">
    <property type="entry name" value="GerE"/>
    <property type="match status" value="1"/>
</dbReference>
<dbReference type="InterPro" id="IPR039420">
    <property type="entry name" value="WalR-like"/>
</dbReference>
<dbReference type="InterPro" id="IPR000792">
    <property type="entry name" value="Tscrpt_reg_LuxR_C"/>
</dbReference>
<keyword evidence="2" id="KW-0805">Transcription regulation</keyword>
<sequence length="218" mass="24080">MSSVLIADDHAIIRDGLKMILADEEEFAVVGEAANGHEVLAKIRERDWDILLLDISMPGRNGLDLIKQIRTEKPLMPILVLTMHQEGQYALRALRAGASGYVTKENDAEQLVTIIRKVMNGGVYLSPAMAEQLARGLIPSVTEGPPHTRLSDREYQIFQMLIVGKGLSDIATELNLSVKTVSTHKTRILAKMNLTSLSELIRYAIAHDLLDRMPEGGT</sequence>
<dbReference type="OrthoDB" id="9816469at2"/>
<proteinExistence type="predicted"/>
<dbReference type="PRINTS" id="PR00038">
    <property type="entry name" value="HTHLUXR"/>
</dbReference>
<dbReference type="PANTHER" id="PTHR43214">
    <property type="entry name" value="TWO-COMPONENT RESPONSE REGULATOR"/>
    <property type="match status" value="1"/>
</dbReference>
<dbReference type="PROSITE" id="PS50043">
    <property type="entry name" value="HTH_LUXR_2"/>
    <property type="match status" value="1"/>
</dbReference>
<dbReference type="GO" id="GO:0003677">
    <property type="term" value="F:DNA binding"/>
    <property type="evidence" value="ECO:0007669"/>
    <property type="project" value="UniProtKB-KW"/>
</dbReference>
<keyword evidence="3" id="KW-0238">DNA-binding</keyword>
<evidence type="ECO:0000256" key="2">
    <source>
        <dbReference type="ARBA" id="ARBA00023015"/>
    </source>
</evidence>
<dbReference type="InterPro" id="IPR058245">
    <property type="entry name" value="NreC/VraR/RcsB-like_REC"/>
</dbReference>
<dbReference type="CDD" id="cd17535">
    <property type="entry name" value="REC_NarL-like"/>
    <property type="match status" value="1"/>
</dbReference>
<name>A0A4S4AWF3_9RHOO</name>
<dbReference type="PROSITE" id="PS50110">
    <property type="entry name" value="RESPONSE_REGULATORY"/>
    <property type="match status" value="1"/>
</dbReference>
<gene>
    <name evidence="8" type="ORF">E6C76_13330</name>
</gene>
<dbReference type="AlphaFoldDB" id="A0A4S4AWF3"/>
<dbReference type="RefSeq" id="WP_136348736.1">
    <property type="nucleotide sequence ID" value="NZ_SSOC01000005.1"/>
</dbReference>
<feature type="domain" description="Response regulatory" evidence="7">
    <location>
        <begin position="3"/>
        <end position="119"/>
    </location>
</feature>
<dbReference type="Pfam" id="PF00072">
    <property type="entry name" value="Response_reg"/>
    <property type="match status" value="1"/>
</dbReference>
<dbReference type="InterPro" id="IPR011006">
    <property type="entry name" value="CheY-like_superfamily"/>
</dbReference>
<evidence type="ECO:0000256" key="5">
    <source>
        <dbReference type="PROSITE-ProRule" id="PRU00169"/>
    </source>
</evidence>
<feature type="modified residue" description="4-aspartylphosphate" evidence="5">
    <location>
        <position position="54"/>
    </location>
</feature>
<dbReference type="InterPro" id="IPR016032">
    <property type="entry name" value="Sig_transdc_resp-reg_C-effctor"/>
</dbReference>
<dbReference type="PANTHER" id="PTHR43214:SF41">
    <property type="entry name" value="NITRATE_NITRITE RESPONSE REGULATOR PROTEIN NARP"/>
    <property type="match status" value="1"/>
</dbReference>
<comment type="caution">
    <text evidence="8">The sequence shown here is derived from an EMBL/GenBank/DDBJ whole genome shotgun (WGS) entry which is preliminary data.</text>
</comment>
<reference evidence="8 9" key="1">
    <citation type="submission" date="2019-04" db="EMBL/GenBank/DDBJ databases">
        <title>Azoarcus nasutitermitis sp. nov. isolated from termite nest.</title>
        <authorList>
            <person name="Lin S.-Y."/>
            <person name="Hameed A."/>
            <person name="Hsu Y.-H."/>
            <person name="Young C.-C."/>
        </authorList>
    </citation>
    <scope>NUCLEOTIDE SEQUENCE [LARGE SCALE GENOMIC DNA]</scope>
    <source>
        <strain evidence="8 9">CC-YHH838</strain>
    </source>
</reference>